<evidence type="ECO:0000313" key="10">
    <source>
        <dbReference type="EMBL" id="KAJ7376480.1"/>
    </source>
</evidence>
<dbReference type="OrthoDB" id="2019940at2759"/>
<name>A0A9W9Z7Y1_9CNID</name>
<dbReference type="InterPro" id="IPR005331">
    <property type="entry name" value="Sulfotransferase"/>
</dbReference>
<evidence type="ECO:0000256" key="6">
    <source>
        <dbReference type="ARBA" id="ARBA00023034"/>
    </source>
</evidence>
<evidence type="ECO:0000256" key="1">
    <source>
        <dbReference type="ARBA" id="ARBA00004323"/>
    </source>
</evidence>
<keyword evidence="11" id="KW-1185">Reference proteome</keyword>
<keyword evidence="7 9" id="KW-0472">Membrane</keyword>
<keyword evidence="9" id="KW-0735">Signal-anchor</keyword>
<evidence type="ECO:0000256" key="7">
    <source>
        <dbReference type="ARBA" id="ARBA00023136"/>
    </source>
</evidence>
<keyword evidence="8 9" id="KW-0325">Glycoprotein</keyword>
<dbReference type="GO" id="GO:0008146">
    <property type="term" value="F:sulfotransferase activity"/>
    <property type="evidence" value="ECO:0007669"/>
    <property type="project" value="InterPro"/>
</dbReference>
<proteinExistence type="inferred from homology"/>
<keyword evidence="4 9" id="KW-0812">Transmembrane</keyword>
<keyword evidence="5 9" id="KW-1133">Transmembrane helix</keyword>
<protein>
    <recommendedName>
        <fullName evidence="9">Carbohydrate sulfotransferase</fullName>
        <ecNumber evidence="9">2.8.2.-</ecNumber>
    </recommendedName>
</protein>
<gene>
    <name evidence="10" type="primary">CHST10</name>
    <name evidence="10" type="ORF">OS493_034470</name>
</gene>
<reference evidence="10" key="1">
    <citation type="submission" date="2023-01" db="EMBL/GenBank/DDBJ databases">
        <title>Genome assembly of the deep-sea coral Lophelia pertusa.</title>
        <authorList>
            <person name="Herrera S."/>
            <person name="Cordes E."/>
        </authorList>
    </citation>
    <scope>NUCLEOTIDE SEQUENCE</scope>
    <source>
        <strain evidence="10">USNM1676648</strain>
        <tissue evidence="10">Polyp</tissue>
    </source>
</reference>
<dbReference type="EC" id="2.8.2.-" evidence="9"/>
<comment type="similarity">
    <text evidence="2 9">Belongs to the sulfotransferase 2 family.</text>
</comment>
<keyword evidence="6 9" id="KW-0333">Golgi apparatus</keyword>
<sequence>MAGKSRRKYRKISIFFVIFMCLGGLWISKKILDHNSPKVPTWLAVRLAERKRIHQEQCQKKPPDPHFIEQADFHRLIVIEDLKLVFCTIPKISGTTWRRVLYEAENNGTTIQGSPHRGELFSWLDRDYLPAERKKILDTYYKAMFVREPFARLLSAYMNKVIWSDEWGRKLTRHRNISNQELEENKFPMFVRHVLSFNHSRITMNQHWRSYEQICPCEVNYDFIGHFENLGEEAPQLLKVIGVDDYVTFPEYHPSTSRPFLLKSYSTLTREEIFKLGQFYDLDFKLFGYDFPGPLQEILDMKTALGEE</sequence>
<comment type="caution">
    <text evidence="10">The sequence shown here is derived from an EMBL/GenBank/DDBJ whole genome shotgun (WGS) entry which is preliminary data.</text>
</comment>
<dbReference type="PANTHER" id="PTHR12137:SF54">
    <property type="entry name" value="CARBOHYDRATE SULFOTRANSFERASE"/>
    <property type="match status" value="1"/>
</dbReference>
<keyword evidence="9" id="KW-0119">Carbohydrate metabolism</keyword>
<dbReference type="Proteomes" id="UP001163046">
    <property type="component" value="Unassembled WGS sequence"/>
</dbReference>
<organism evidence="10 11">
    <name type="scientific">Desmophyllum pertusum</name>
    <dbReference type="NCBI Taxonomy" id="174260"/>
    <lineage>
        <taxon>Eukaryota</taxon>
        <taxon>Metazoa</taxon>
        <taxon>Cnidaria</taxon>
        <taxon>Anthozoa</taxon>
        <taxon>Hexacorallia</taxon>
        <taxon>Scleractinia</taxon>
        <taxon>Caryophylliina</taxon>
        <taxon>Caryophylliidae</taxon>
        <taxon>Desmophyllum</taxon>
    </lineage>
</organism>
<dbReference type="PANTHER" id="PTHR12137">
    <property type="entry name" value="CARBOHYDRATE SULFOTRANSFERASE"/>
    <property type="match status" value="1"/>
</dbReference>
<dbReference type="GO" id="GO:0016051">
    <property type="term" value="P:carbohydrate biosynthetic process"/>
    <property type="evidence" value="ECO:0007669"/>
    <property type="project" value="InterPro"/>
</dbReference>
<evidence type="ECO:0000256" key="4">
    <source>
        <dbReference type="ARBA" id="ARBA00022692"/>
    </source>
</evidence>
<keyword evidence="3 9" id="KW-0808">Transferase</keyword>
<feature type="transmembrane region" description="Helical" evidence="9">
    <location>
        <begin position="12"/>
        <end position="28"/>
    </location>
</feature>
<evidence type="ECO:0000256" key="8">
    <source>
        <dbReference type="ARBA" id="ARBA00023180"/>
    </source>
</evidence>
<evidence type="ECO:0000313" key="11">
    <source>
        <dbReference type="Proteomes" id="UP001163046"/>
    </source>
</evidence>
<dbReference type="InterPro" id="IPR018011">
    <property type="entry name" value="Carb_sulfotrans_8-10"/>
</dbReference>
<comment type="subcellular location">
    <subcellularLocation>
        <location evidence="1 9">Golgi apparatus membrane</location>
        <topology evidence="1 9">Single-pass type II membrane protein</topology>
    </subcellularLocation>
</comment>
<evidence type="ECO:0000256" key="9">
    <source>
        <dbReference type="RuleBase" id="RU364020"/>
    </source>
</evidence>
<dbReference type="Pfam" id="PF03567">
    <property type="entry name" value="Sulfotransfer_2"/>
    <property type="match status" value="1"/>
</dbReference>
<evidence type="ECO:0000256" key="5">
    <source>
        <dbReference type="ARBA" id="ARBA00022989"/>
    </source>
</evidence>
<accession>A0A9W9Z7Y1</accession>
<evidence type="ECO:0000256" key="3">
    <source>
        <dbReference type="ARBA" id="ARBA00022679"/>
    </source>
</evidence>
<evidence type="ECO:0000256" key="2">
    <source>
        <dbReference type="ARBA" id="ARBA00006339"/>
    </source>
</evidence>
<dbReference type="GO" id="GO:0000139">
    <property type="term" value="C:Golgi membrane"/>
    <property type="evidence" value="ECO:0007669"/>
    <property type="project" value="UniProtKB-SubCell"/>
</dbReference>
<dbReference type="AlphaFoldDB" id="A0A9W9Z7Y1"/>
<dbReference type="EMBL" id="MU826398">
    <property type="protein sequence ID" value="KAJ7376480.1"/>
    <property type="molecule type" value="Genomic_DNA"/>
</dbReference>